<keyword evidence="6" id="KW-1185">Reference proteome</keyword>
<dbReference type="PRINTS" id="PR00035">
    <property type="entry name" value="HTHGNTR"/>
</dbReference>
<dbReference type="PANTHER" id="PTHR43537:SF24">
    <property type="entry name" value="GLUCONATE OPERON TRANSCRIPTIONAL REPRESSOR"/>
    <property type="match status" value="1"/>
</dbReference>
<keyword evidence="1" id="KW-0805">Transcription regulation</keyword>
<evidence type="ECO:0000256" key="2">
    <source>
        <dbReference type="ARBA" id="ARBA00023125"/>
    </source>
</evidence>
<protein>
    <submittedName>
        <fullName evidence="5">DNA-binding transcriptional regulator, GntR family</fullName>
    </submittedName>
</protein>
<dbReference type="PROSITE" id="PS50949">
    <property type="entry name" value="HTH_GNTR"/>
    <property type="match status" value="1"/>
</dbReference>
<dbReference type="EMBL" id="LT607411">
    <property type="protein sequence ID" value="SCF01668.1"/>
    <property type="molecule type" value="Genomic_DNA"/>
</dbReference>
<accession>A0A1C4WZP8</accession>
<organism evidence="5 6">
    <name type="scientific">Micromonospora viridifaciens</name>
    <dbReference type="NCBI Taxonomy" id="1881"/>
    <lineage>
        <taxon>Bacteria</taxon>
        <taxon>Bacillati</taxon>
        <taxon>Actinomycetota</taxon>
        <taxon>Actinomycetes</taxon>
        <taxon>Micromonosporales</taxon>
        <taxon>Micromonosporaceae</taxon>
        <taxon>Micromonospora</taxon>
    </lineage>
</organism>
<dbReference type="InterPro" id="IPR000524">
    <property type="entry name" value="Tscrpt_reg_HTH_GntR"/>
</dbReference>
<sequence>MPVGTSAFHPLGEAQSRSDLVVEAIKAAILSGRLKPGEMLVERRLAEELGVSKTPVREALIVLTRAGLLEMSRNRGAAVRQLSFTEVRHIYEQRALLEPWAVRSAIGAPQRRFDEAAAALRDADKRGGEGHRAEQALANRRFHRLMYQTCENNFVTRALDGLQDLTALATTGVIWENWPTWEEDSREHWAIYKAAESGDSDLTAQLMREHIEKPIQLLRAREAQQS</sequence>
<dbReference type="InterPro" id="IPR011711">
    <property type="entry name" value="GntR_C"/>
</dbReference>
<dbReference type="PANTHER" id="PTHR43537">
    <property type="entry name" value="TRANSCRIPTIONAL REGULATOR, GNTR FAMILY"/>
    <property type="match status" value="1"/>
</dbReference>
<gene>
    <name evidence="5" type="ORF">GA0074695_2887</name>
</gene>
<evidence type="ECO:0000313" key="5">
    <source>
        <dbReference type="EMBL" id="SCF01668.1"/>
    </source>
</evidence>
<reference evidence="6" key="1">
    <citation type="submission" date="2016-06" db="EMBL/GenBank/DDBJ databases">
        <authorList>
            <person name="Varghese N."/>
            <person name="Submissions Spin"/>
        </authorList>
    </citation>
    <scope>NUCLEOTIDE SEQUENCE [LARGE SCALE GENOMIC DNA]</scope>
    <source>
        <strain evidence="6">DSM 43909</strain>
    </source>
</reference>
<dbReference type="Gene3D" id="1.20.120.530">
    <property type="entry name" value="GntR ligand-binding domain-like"/>
    <property type="match status" value="1"/>
</dbReference>
<dbReference type="SUPFAM" id="SSF48008">
    <property type="entry name" value="GntR ligand-binding domain-like"/>
    <property type="match status" value="1"/>
</dbReference>
<keyword evidence="3" id="KW-0804">Transcription</keyword>
<dbReference type="GO" id="GO:0003700">
    <property type="term" value="F:DNA-binding transcription factor activity"/>
    <property type="evidence" value="ECO:0007669"/>
    <property type="project" value="InterPro"/>
</dbReference>
<evidence type="ECO:0000259" key="4">
    <source>
        <dbReference type="PROSITE" id="PS50949"/>
    </source>
</evidence>
<feature type="domain" description="HTH gntR-type" evidence="4">
    <location>
        <begin position="15"/>
        <end position="82"/>
    </location>
</feature>
<dbReference type="Pfam" id="PF00392">
    <property type="entry name" value="GntR"/>
    <property type="match status" value="1"/>
</dbReference>
<name>A0A1C4WZP8_MICVI</name>
<dbReference type="Gene3D" id="1.10.10.10">
    <property type="entry name" value="Winged helix-like DNA-binding domain superfamily/Winged helix DNA-binding domain"/>
    <property type="match status" value="1"/>
</dbReference>
<dbReference type="OrthoDB" id="3356395at2"/>
<dbReference type="InterPro" id="IPR036390">
    <property type="entry name" value="WH_DNA-bd_sf"/>
</dbReference>
<evidence type="ECO:0000256" key="1">
    <source>
        <dbReference type="ARBA" id="ARBA00023015"/>
    </source>
</evidence>
<evidence type="ECO:0000313" key="6">
    <source>
        <dbReference type="Proteomes" id="UP000198242"/>
    </source>
</evidence>
<dbReference type="CDD" id="cd07377">
    <property type="entry name" value="WHTH_GntR"/>
    <property type="match status" value="1"/>
</dbReference>
<dbReference type="SUPFAM" id="SSF46785">
    <property type="entry name" value="Winged helix' DNA-binding domain"/>
    <property type="match status" value="1"/>
</dbReference>
<dbReference type="GO" id="GO:0003677">
    <property type="term" value="F:DNA binding"/>
    <property type="evidence" value="ECO:0007669"/>
    <property type="project" value="UniProtKB-KW"/>
</dbReference>
<dbReference type="Proteomes" id="UP000198242">
    <property type="component" value="Chromosome I"/>
</dbReference>
<dbReference type="InterPro" id="IPR008920">
    <property type="entry name" value="TF_FadR/GntR_C"/>
</dbReference>
<dbReference type="AlphaFoldDB" id="A0A1C4WZP8"/>
<evidence type="ECO:0000256" key="3">
    <source>
        <dbReference type="ARBA" id="ARBA00023163"/>
    </source>
</evidence>
<dbReference type="Pfam" id="PF07729">
    <property type="entry name" value="FCD"/>
    <property type="match status" value="1"/>
</dbReference>
<dbReference type="InterPro" id="IPR036388">
    <property type="entry name" value="WH-like_DNA-bd_sf"/>
</dbReference>
<dbReference type="SMART" id="SM00345">
    <property type="entry name" value="HTH_GNTR"/>
    <property type="match status" value="1"/>
</dbReference>
<proteinExistence type="predicted"/>
<dbReference type="SMART" id="SM00895">
    <property type="entry name" value="FCD"/>
    <property type="match status" value="1"/>
</dbReference>
<keyword evidence="2 5" id="KW-0238">DNA-binding</keyword>